<evidence type="ECO:0000256" key="2">
    <source>
        <dbReference type="ARBA" id="ARBA00022475"/>
    </source>
</evidence>
<feature type="transmembrane region" description="Helical" evidence="8">
    <location>
        <begin position="106"/>
        <end position="124"/>
    </location>
</feature>
<feature type="transmembrane region" description="Helical" evidence="8">
    <location>
        <begin position="31"/>
        <end position="50"/>
    </location>
</feature>
<feature type="transmembrane region" description="Helical" evidence="8">
    <location>
        <begin position="391"/>
        <end position="413"/>
    </location>
</feature>
<name>A0A3M8KWU8_9MICO</name>
<evidence type="ECO:0000256" key="8">
    <source>
        <dbReference type="SAM" id="Phobius"/>
    </source>
</evidence>
<evidence type="ECO:0000256" key="4">
    <source>
        <dbReference type="ARBA" id="ARBA00022692"/>
    </source>
</evidence>
<keyword evidence="3" id="KW-0808">Transferase</keyword>
<evidence type="ECO:0000313" key="10">
    <source>
        <dbReference type="Proteomes" id="UP000279859"/>
    </source>
</evidence>
<comment type="caution">
    <text evidence="9">The sequence shown here is derived from an EMBL/GenBank/DDBJ whole genome shotgun (WGS) entry which is preliminary data.</text>
</comment>
<feature type="transmembrane region" description="Helical" evidence="8">
    <location>
        <begin position="313"/>
        <end position="331"/>
    </location>
</feature>
<protein>
    <submittedName>
        <fullName evidence="9">DUF2029 domain-containing protein</fullName>
    </submittedName>
</protein>
<dbReference type="Proteomes" id="UP000279859">
    <property type="component" value="Unassembled WGS sequence"/>
</dbReference>
<evidence type="ECO:0000256" key="6">
    <source>
        <dbReference type="ARBA" id="ARBA00023136"/>
    </source>
</evidence>
<feature type="transmembrane region" description="Helical" evidence="8">
    <location>
        <begin position="283"/>
        <end position="306"/>
    </location>
</feature>
<feature type="transmembrane region" description="Helical" evidence="8">
    <location>
        <begin position="175"/>
        <end position="200"/>
    </location>
</feature>
<organism evidence="9 10">
    <name type="scientific">Cryobacterium tepidiphilum</name>
    <dbReference type="NCBI Taxonomy" id="2486026"/>
    <lineage>
        <taxon>Bacteria</taxon>
        <taxon>Bacillati</taxon>
        <taxon>Actinomycetota</taxon>
        <taxon>Actinomycetes</taxon>
        <taxon>Micrococcales</taxon>
        <taxon>Microbacteriaceae</taxon>
        <taxon>Cryobacterium</taxon>
    </lineage>
</organism>
<feature type="transmembrane region" description="Helical" evidence="8">
    <location>
        <begin position="337"/>
        <end position="353"/>
    </location>
</feature>
<evidence type="ECO:0000256" key="5">
    <source>
        <dbReference type="ARBA" id="ARBA00022989"/>
    </source>
</evidence>
<dbReference type="InterPro" id="IPR018584">
    <property type="entry name" value="GT87"/>
</dbReference>
<proteinExistence type="inferred from homology"/>
<dbReference type="AlphaFoldDB" id="A0A3M8KWU8"/>
<feature type="transmembrane region" description="Helical" evidence="8">
    <location>
        <begin position="360"/>
        <end position="379"/>
    </location>
</feature>
<keyword evidence="5 8" id="KW-1133">Transmembrane helix</keyword>
<comment type="similarity">
    <text evidence="7">Belongs to the glycosyltransferase 87 family.</text>
</comment>
<accession>A0A3M8KWU8</accession>
<evidence type="ECO:0000256" key="1">
    <source>
        <dbReference type="ARBA" id="ARBA00004651"/>
    </source>
</evidence>
<evidence type="ECO:0000313" key="9">
    <source>
        <dbReference type="EMBL" id="RNE56824.1"/>
    </source>
</evidence>
<comment type="subcellular location">
    <subcellularLocation>
        <location evidence="1">Cell membrane</location>
        <topology evidence="1">Multi-pass membrane protein</topology>
    </subcellularLocation>
</comment>
<evidence type="ECO:0000256" key="7">
    <source>
        <dbReference type="ARBA" id="ARBA00024033"/>
    </source>
</evidence>
<evidence type="ECO:0000256" key="3">
    <source>
        <dbReference type="ARBA" id="ARBA00022679"/>
    </source>
</evidence>
<dbReference type="GO" id="GO:0016758">
    <property type="term" value="F:hexosyltransferase activity"/>
    <property type="evidence" value="ECO:0007669"/>
    <property type="project" value="InterPro"/>
</dbReference>
<keyword evidence="6 8" id="KW-0472">Membrane</keyword>
<feature type="transmembrane region" description="Helical" evidence="8">
    <location>
        <begin position="136"/>
        <end position="169"/>
    </location>
</feature>
<dbReference type="GO" id="GO:0005886">
    <property type="term" value="C:plasma membrane"/>
    <property type="evidence" value="ECO:0007669"/>
    <property type="project" value="UniProtKB-SubCell"/>
</dbReference>
<reference evidence="9 10" key="1">
    <citation type="submission" date="2018-11" db="EMBL/GenBank/DDBJ databases">
        <title>Cryobacterium sp. nov., isolated from rhizosphere soil of lettuce.</title>
        <authorList>
            <person name="Wang Y."/>
        </authorList>
    </citation>
    <scope>NUCLEOTIDE SEQUENCE [LARGE SCALE GENOMIC DNA]</scope>
    <source>
        <strain evidence="9 10">NEAU-85</strain>
    </source>
</reference>
<feature type="transmembrane region" description="Helical" evidence="8">
    <location>
        <begin position="207"/>
        <end position="226"/>
    </location>
</feature>
<keyword evidence="4 8" id="KW-0812">Transmembrane</keyword>
<keyword evidence="10" id="KW-1185">Reference proteome</keyword>
<keyword evidence="2" id="KW-1003">Cell membrane</keyword>
<dbReference type="Pfam" id="PF09594">
    <property type="entry name" value="GT87"/>
    <property type="match status" value="1"/>
</dbReference>
<sequence length="436" mass="46427">MGPSPHSTSPKPFPRPSPRCSPDLVRIRSALLPWVAFAAVHAILIALCLFGPGQPLGDVDWVYRTWVTTAVSGGPVPGIDVPFVYPVLAFVPMLAAHLLAPGAYALGWLALVTLVDAGAFAVLLGRRRRPRRLAAAGWWLAFLLLQGPTALARIDAIAVALVIVALLVLARYPAWGSALLTLAAWVKVWPAVVVGALVVTCRHRLRVVAAAAVTTVLVVAVALAVGSGGNVLSFITQQTGRGIQIEAPVALPWLWQAALGGGSVIYYDRDILTFQVSGAGTDVVSALMTPLLGLAVLGILAFGWWAQRRAAPFEALFPPLVLALTVALIAFNKVGSPQFISWLAAPALLGIVLQGHRWRLPAALMLLLAALTQVIYPYLYDWLLVANPAMLFVLTVRNVLEFVVLAVALRAVWTAGRRGSRLDTARDAPVITATKE</sequence>
<dbReference type="EMBL" id="RDSR01000026">
    <property type="protein sequence ID" value="RNE56824.1"/>
    <property type="molecule type" value="Genomic_DNA"/>
</dbReference>
<gene>
    <name evidence="9" type="ORF">EEJ31_12965</name>
</gene>